<dbReference type="Proteomes" id="UP000073492">
    <property type="component" value="Unassembled WGS sequence"/>
</dbReference>
<dbReference type="SUPFAM" id="SSF48056">
    <property type="entry name" value="Di-copper centre-containing domain"/>
    <property type="match status" value="1"/>
</dbReference>
<dbReference type="PRINTS" id="PR00092">
    <property type="entry name" value="TYROSINASE"/>
</dbReference>
<dbReference type="InterPro" id="IPR050316">
    <property type="entry name" value="Tyrosinase/Hemocyanin"/>
</dbReference>
<evidence type="ECO:0000256" key="2">
    <source>
        <dbReference type="ARBA" id="ARBA00023002"/>
    </source>
</evidence>
<keyword evidence="7" id="KW-1185">Reference proteome</keyword>
<organism evidence="6 7">
    <name type="scientific">Pseudocercospora musae</name>
    <dbReference type="NCBI Taxonomy" id="113226"/>
    <lineage>
        <taxon>Eukaryota</taxon>
        <taxon>Fungi</taxon>
        <taxon>Dikarya</taxon>
        <taxon>Ascomycota</taxon>
        <taxon>Pezizomycotina</taxon>
        <taxon>Dothideomycetes</taxon>
        <taxon>Dothideomycetidae</taxon>
        <taxon>Mycosphaerellales</taxon>
        <taxon>Mycosphaerellaceae</taxon>
        <taxon>Pseudocercospora</taxon>
    </lineage>
</organism>
<gene>
    <name evidence="6" type="ORF">AC579_1880</name>
</gene>
<proteinExistence type="predicted"/>
<dbReference type="GO" id="GO:0046872">
    <property type="term" value="F:metal ion binding"/>
    <property type="evidence" value="ECO:0007669"/>
    <property type="project" value="UniProtKB-KW"/>
</dbReference>
<sequence length="399" mass="43573">MRIAESLLLTLLPISAAAASFQAAETSGSDRLAAIALRNVAARSLSKRHAPAASDSRERPSCTLETASIRREWETLCPAEKRAYIKAVQCMLEKPSISGDLVPGARSRYDDFLGTHINQTLSIHGTGNFLSWHRYFTWTYEQALRKECDYQGVFPYLNWPKYAFDLLNAPIFDGSDTSMSGNGEFDPRNNGTWVPNSSAKNIRIPPGSGGGCVTTGPFANLTVRLGPVSPSLFYATPNPLPNGLGFNPRCLRRDISSYAARKWANDAQISSLLTTSPTLLSFQSSLQGNFPAGFLGAHTAGHFIVGGDPGGDLFASAGDPYFFLQHAQIDRVWWIWQNLVVGSERILTIAGQTQFGVENSTYTTLDDVIEMGVNELGGQGIRIRDAVDTLKGPFCYVYK</sequence>
<accession>A0A139HZN1</accession>
<name>A0A139HZN1_9PEZI</name>
<evidence type="ECO:0000256" key="3">
    <source>
        <dbReference type="SAM" id="SignalP"/>
    </source>
</evidence>
<dbReference type="PROSITE" id="PS00498">
    <property type="entry name" value="TYROSINASE_2"/>
    <property type="match status" value="1"/>
</dbReference>
<dbReference type="Pfam" id="PF00264">
    <property type="entry name" value="Tyrosinase"/>
    <property type="match status" value="1"/>
</dbReference>
<evidence type="ECO:0000313" key="7">
    <source>
        <dbReference type="Proteomes" id="UP000073492"/>
    </source>
</evidence>
<evidence type="ECO:0000259" key="5">
    <source>
        <dbReference type="PROSITE" id="PS00498"/>
    </source>
</evidence>
<feature type="chain" id="PRO_5007297064" description="Tyrosinase copper-binding domain-containing protein" evidence="3">
    <location>
        <begin position="19"/>
        <end position="399"/>
    </location>
</feature>
<dbReference type="GO" id="GO:0016491">
    <property type="term" value="F:oxidoreductase activity"/>
    <property type="evidence" value="ECO:0007669"/>
    <property type="project" value="UniProtKB-KW"/>
</dbReference>
<reference evidence="6 7" key="1">
    <citation type="submission" date="2015-07" db="EMBL/GenBank/DDBJ databases">
        <title>Comparative genomics of the Sigatoka disease complex on banana suggests a link between parallel evolutionary changes in Pseudocercospora fijiensis and Pseudocercospora eumusae and increased virulence on the banana host.</title>
        <authorList>
            <person name="Chang T.-C."/>
            <person name="Salvucci A."/>
            <person name="Crous P.W."/>
            <person name="Stergiopoulos I."/>
        </authorList>
    </citation>
    <scope>NUCLEOTIDE SEQUENCE [LARGE SCALE GENOMIC DNA]</scope>
    <source>
        <strain evidence="6 7">CBS 116634</strain>
    </source>
</reference>
<keyword evidence="3" id="KW-0732">Signal</keyword>
<keyword evidence="2" id="KW-0560">Oxidoreductase</keyword>
<dbReference type="PROSITE" id="PS00497">
    <property type="entry name" value="TYROSINASE_1"/>
    <property type="match status" value="1"/>
</dbReference>
<dbReference type="Gene3D" id="1.10.1280.10">
    <property type="entry name" value="Di-copper center containing domain from catechol oxidase"/>
    <property type="match status" value="1"/>
</dbReference>
<feature type="signal peptide" evidence="3">
    <location>
        <begin position="1"/>
        <end position="18"/>
    </location>
</feature>
<comment type="caution">
    <text evidence="6">The sequence shown here is derived from an EMBL/GenBank/DDBJ whole genome shotgun (WGS) entry which is preliminary data.</text>
</comment>
<evidence type="ECO:0000256" key="1">
    <source>
        <dbReference type="ARBA" id="ARBA00022723"/>
    </source>
</evidence>
<dbReference type="EMBL" id="LFZO01000522">
    <property type="protein sequence ID" value="KXT07843.1"/>
    <property type="molecule type" value="Genomic_DNA"/>
</dbReference>
<evidence type="ECO:0000259" key="4">
    <source>
        <dbReference type="PROSITE" id="PS00497"/>
    </source>
</evidence>
<dbReference type="PANTHER" id="PTHR11474:SF125">
    <property type="entry name" value="N-ACETYL-6-HYDROXYTRYPTOPHAN OXIDASE IVOB-RELATED"/>
    <property type="match status" value="1"/>
</dbReference>
<keyword evidence="1" id="KW-0479">Metal-binding</keyword>
<protein>
    <recommendedName>
        <fullName evidence="4 5">Tyrosinase copper-binding domain-containing protein</fullName>
    </recommendedName>
</protein>
<evidence type="ECO:0000313" key="6">
    <source>
        <dbReference type="EMBL" id="KXT07843.1"/>
    </source>
</evidence>
<dbReference type="InterPro" id="IPR008922">
    <property type="entry name" value="Di-copper_centre_dom_sf"/>
</dbReference>
<dbReference type="InterPro" id="IPR002227">
    <property type="entry name" value="Tyrosinase_Cu-bd"/>
</dbReference>
<dbReference type="AlphaFoldDB" id="A0A139HZN1"/>
<dbReference type="OrthoDB" id="6132182at2759"/>
<feature type="domain" description="Tyrosinase copper-binding" evidence="4">
    <location>
        <begin position="124"/>
        <end position="141"/>
    </location>
</feature>
<dbReference type="PANTHER" id="PTHR11474">
    <property type="entry name" value="TYROSINASE FAMILY MEMBER"/>
    <property type="match status" value="1"/>
</dbReference>
<feature type="domain" description="Tyrosinase copper-binding" evidence="5">
    <location>
        <begin position="319"/>
        <end position="330"/>
    </location>
</feature>
<dbReference type="STRING" id="113226.A0A139HZN1"/>